<proteinExistence type="predicted"/>
<comment type="caution">
    <text evidence="1">The sequence shown here is derived from an EMBL/GenBank/DDBJ whole genome shotgun (WGS) entry which is preliminary data.</text>
</comment>
<keyword evidence="2" id="KW-1185">Reference proteome</keyword>
<dbReference type="Proteomes" id="UP001597183">
    <property type="component" value="Unassembled WGS sequence"/>
</dbReference>
<evidence type="ECO:0000313" key="1">
    <source>
        <dbReference type="EMBL" id="MFD1367259.1"/>
    </source>
</evidence>
<protein>
    <recommendedName>
        <fullName evidence="3">VWA domain-containing protein</fullName>
    </recommendedName>
</protein>
<evidence type="ECO:0008006" key="3">
    <source>
        <dbReference type="Google" id="ProtNLM"/>
    </source>
</evidence>
<accession>A0ABW4A9K3</accession>
<sequence length="235" mass="24822">MTDLTRRLLAGTAALTLIGTALTGCSEDRLTAPCAVLIDGSGSGDKFDAAKRLDDTFNSFLLDNGCGSVGFVPIDSAPLASTCFIKTVDIDPDLGGNSDPETVRGGRRKLALKNAQEMLACAKKNPYSDVMGGLQRAVQQKPTGTGTYQLLVVSDMLQNTPQWSLYKTDLKTPAAIAKAVQERAANAPNLAGARVSITDCGVTLGSSEQAQQVRSFWTQLFGSTQAGNPEVSFER</sequence>
<gene>
    <name evidence="1" type="ORF">ACFQ5G_18035</name>
</gene>
<evidence type="ECO:0000313" key="2">
    <source>
        <dbReference type="Proteomes" id="UP001597183"/>
    </source>
</evidence>
<dbReference type="RefSeq" id="WP_317795933.1">
    <property type="nucleotide sequence ID" value="NZ_AP028461.1"/>
</dbReference>
<organism evidence="1 2">
    <name type="scientific">Actinoplanes sichuanensis</name>
    <dbReference type="NCBI Taxonomy" id="512349"/>
    <lineage>
        <taxon>Bacteria</taxon>
        <taxon>Bacillati</taxon>
        <taxon>Actinomycetota</taxon>
        <taxon>Actinomycetes</taxon>
        <taxon>Micromonosporales</taxon>
        <taxon>Micromonosporaceae</taxon>
        <taxon>Actinoplanes</taxon>
    </lineage>
</organism>
<name>A0ABW4A9K3_9ACTN</name>
<dbReference type="EMBL" id="JBHTMK010000023">
    <property type="protein sequence ID" value="MFD1367259.1"/>
    <property type="molecule type" value="Genomic_DNA"/>
</dbReference>
<dbReference type="PROSITE" id="PS51257">
    <property type="entry name" value="PROKAR_LIPOPROTEIN"/>
    <property type="match status" value="1"/>
</dbReference>
<reference evidence="2" key="1">
    <citation type="journal article" date="2019" name="Int. J. Syst. Evol. Microbiol.">
        <title>The Global Catalogue of Microorganisms (GCM) 10K type strain sequencing project: providing services to taxonomists for standard genome sequencing and annotation.</title>
        <authorList>
            <consortium name="The Broad Institute Genomics Platform"/>
            <consortium name="The Broad Institute Genome Sequencing Center for Infectious Disease"/>
            <person name="Wu L."/>
            <person name="Ma J."/>
        </authorList>
    </citation>
    <scope>NUCLEOTIDE SEQUENCE [LARGE SCALE GENOMIC DNA]</scope>
    <source>
        <strain evidence="2">CCM 7526</strain>
    </source>
</reference>